<dbReference type="EMBL" id="CADCVM010000022">
    <property type="protein sequence ID" value="CAA9466802.1"/>
    <property type="molecule type" value="Genomic_DNA"/>
</dbReference>
<name>A0A6J4RI74_9ACTN</name>
<dbReference type="AlphaFoldDB" id="A0A6J4RI74"/>
<evidence type="ECO:0000313" key="1">
    <source>
        <dbReference type="EMBL" id="CAA9466802.1"/>
    </source>
</evidence>
<accession>A0A6J4RI74</accession>
<reference evidence="1" key="1">
    <citation type="submission" date="2020-02" db="EMBL/GenBank/DDBJ databases">
        <authorList>
            <person name="Meier V. D."/>
        </authorList>
    </citation>
    <scope>NUCLEOTIDE SEQUENCE</scope>
    <source>
        <strain evidence="1">AVDCRST_MAG05</strain>
    </source>
</reference>
<organism evidence="1">
    <name type="scientific">uncultured Rubrobacteraceae bacterium</name>
    <dbReference type="NCBI Taxonomy" id="349277"/>
    <lineage>
        <taxon>Bacteria</taxon>
        <taxon>Bacillati</taxon>
        <taxon>Actinomycetota</taxon>
        <taxon>Rubrobacteria</taxon>
        <taxon>Rubrobacterales</taxon>
        <taxon>Rubrobacteraceae</taxon>
        <taxon>environmental samples</taxon>
    </lineage>
</organism>
<sequence length="43" mass="5102">VARYPTLEQAEWRAKQLAAEAERSPRGYIQYLVKPVKERKKRS</sequence>
<gene>
    <name evidence="1" type="ORF">AVDCRST_MAG05-132</name>
</gene>
<feature type="non-terminal residue" evidence="1">
    <location>
        <position position="1"/>
    </location>
</feature>
<proteinExistence type="predicted"/>
<protein>
    <submittedName>
        <fullName evidence="1">Uncharacterized protein</fullName>
    </submittedName>
</protein>